<feature type="domain" description="Sec39" evidence="5">
    <location>
        <begin position="17"/>
        <end position="788"/>
    </location>
</feature>
<dbReference type="EMBL" id="SRPS01000100">
    <property type="protein sequence ID" value="KAG5968906.1"/>
    <property type="molecule type" value="Genomic_DNA"/>
</dbReference>
<dbReference type="AlphaFoldDB" id="A0A9P7MSD6"/>
<dbReference type="OrthoDB" id="3434013at2759"/>
<dbReference type="GO" id="GO:0006890">
    <property type="term" value="P:retrograde vesicle-mediated transport, Golgi to endoplasmic reticulum"/>
    <property type="evidence" value="ECO:0007669"/>
    <property type="project" value="InterPro"/>
</dbReference>
<comment type="caution">
    <text evidence="6">The sequence shown here is derived from an EMBL/GenBank/DDBJ whole genome shotgun (WGS) entry which is preliminary data.</text>
</comment>
<dbReference type="Pfam" id="PF08314">
    <property type="entry name" value="Sec39"/>
    <property type="match status" value="1"/>
</dbReference>
<evidence type="ECO:0000313" key="6">
    <source>
        <dbReference type="EMBL" id="KAG5968906.1"/>
    </source>
</evidence>
<gene>
    <name evidence="6" type="ORF">E4U56_000196</name>
</gene>
<name>A0A9P7MSD6_9HYPO</name>
<keyword evidence="4" id="KW-0653">Protein transport</keyword>
<keyword evidence="3" id="KW-0256">Endoplasmic reticulum</keyword>
<sequence>MMPSAVVPRVLSPAKVLLLAVHFATHANIDSLTNLCQLHASTLHEELLLRILLTYLPETIRPDLYVGLLQQISERDFEDTNPHAPDTSPVGALTEAEAAKKVKRLHLRSLNGPLIHESLQRDLLSSFLVLRARSIDTETGTPSQLLDLLLPFVHRGSYLCTWISTIVVPYVKKEQAVDSRNSLLQFEALSDAEASIFLLSRQPDMSSTVQLDIDRDLRESFGPWLYNPDRWKEAGPDGGTDILCEGWQEARAWLVSQAASSWPIAVQVLEKWGGIDDVCLSHGLIMKLAERFQDHCRETYAATTLACVYSIQDTSLECLSRLYNIVARLRVRLAYVDKYESLEEALEKLPDLSLHNISTLWQDRTASFAKDNILAPKNLLTSPTAESTRLLLALILSAYNLTLHGHPSSVRRVGDLTFLRDTRDQNAVFTKLLWTIEKQASTRDDEDIVWARKRLLWLRGWRDAAASAPHEIDNGTFCAIQRESMDADFLKLMLSSGRYDLARSLYENTDYKLLPEETIQEVVHKSALAAFDNATSPDRTRGGLKRCDEILRALPATVGPLLAGTKRIRALLKATHALSGYRLVLRAGESVSPVVLRVHSDPISIVGKILAQNPGAYTRLQEFLEMGINISEAGLPCHSVHLTATSLTTEQLQAHKEVSERRITALCIQAALSEEDFETAYSYVASRLGTQAGNVSSAAQHVMDDWSWRAALQAGQYVRTERSKKPTHLGTASGNPNIRHLQQRLECLATALRVAPTSELQDILQSFRRCEEQLDSAIEEEATNEAAWDAEADAGRLPGSFDHPLVDKRCLSRTLNASTASRQTDEAPMSLFDLSRATARVAQKNLSIMSGLKSISGDVGLVGQEPHDESNQRVRKRDQLREAATGTLVSGVGWLIGANVNPNRTSHGEM</sequence>
<dbReference type="PANTHER" id="PTHR40787">
    <property type="entry name" value="SECRETED PROTEIN"/>
    <property type="match status" value="1"/>
</dbReference>
<dbReference type="GO" id="GO:0015031">
    <property type="term" value="P:protein transport"/>
    <property type="evidence" value="ECO:0007669"/>
    <property type="project" value="UniProtKB-KW"/>
</dbReference>
<accession>A0A9P7MSD6</accession>
<comment type="subcellular location">
    <subcellularLocation>
        <location evidence="1">Endoplasmic reticulum</location>
    </subcellularLocation>
</comment>
<evidence type="ECO:0000259" key="5">
    <source>
        <dbReference type="Pfam" id="PF08314"/>
    </source>
</evidence>
<evidence type="ECO:0000256" key="2">
    <source>
        <dbReference type="ARBA" id="ARBA00022448"/>
    </source>
</evidence>
<dbReference type="InterPro" id="IPR013244">
    <property type="entry name" value="Sec39_domain"/>
</dbReference>
<protein>
    <recommendedName>
        <fullName evidence="5">Sec39 domain-containing protein</fullName>
    </recommendedName>
</protein>
<organism evidence="6 7">
    <name type="scientific">Claviceps arundinis</name>
    <dbReference type="NCBI Taxonomy" id="1623583"/>
    <lineage>
        <taxon>Eukaryota</taxon>
        <taxon>Fungi</taxon>
        <taxon>Dikarya</taxon>
        <taxon>Ascomycota</taxon>
        <taxon>Pezizomycotina</taxon>
        <taxon>Sordariomycetes</taxon>
        <taxon>Hypocreomycetidae</taxon>
        <taxon>Hypocreales</taxon>
        <taxon>Clavicipitaceae</taxon>
        <taxon>Claviceps</taxon>
    </lineage>
</organism>
<dbReference type="PANTHER" id="PTHR40787:SF3">
    <property type="entry name" value="PROTEIN TRANSPORT PROTEIN SEC39"/>
    <property type="match status" value="1"/>
</dbReference>
<dbReference type="GO" id="GO:0005783">
    <property type="term" value="C:endoplasmic reticulum"/>
    <property type="evidence" value="ECO:0007669"/>
    <property type="project" value="UniProtKB-SubCell"/>
</dbReference>
<dbReference type="Proteomes" id="UP000784919">
    <property type="component" value="Unassembled WGS sequence"/>
</dbReference>
<evidence type="ECO:0000313" key="7">
    <source>
        <dbReference type="Proteomes" id="UP000784919"/>
    </source>
</evidence>
<evidence type="ECO:0000256" key="3">
    <source>
        <dbReference type="ARBA" id="ARBA00022824"/>
    </source>
</evidence>
<keyword evidence="2" id="KW-0813">Transport</keyword>
<evidence type="ECO:0000256" key="1">
    <source>
        <dbReference type="ARBA" id="ARBA00004240"/>
    </source>
</evidence>
<proteinExistence type="predicted"/>
<evidence type="ECO:0000256" key="4">
    <source>
        <dbReference type="ARBA" id="ARBA00022927"/>
    </source>
</evidence>
<reference evidence="6" key="1">
    <citation type="journal article" date="2020" name="bioRxiv">
        <title>Whole genome comparisons of ergot fungi reveals the divergence and evolution of species within the genus Claviceps are the result of varying mechanisms driving genome evolution and host range expansion.</title>
        <authorList>
            <person name="Wyka S.A."/>
            <person name="Mondo S.J."/>
            <person name="Liu M."/>
            <person name="Dettman J."/>
            <person name="Nalam V."/>
            <person name="Broders K.D."/>
        </authorList>
    </citation>
    <scope>NUCLEOTIDE SEQUENCE</scope>
    <source>
        <strain evidence="6">CCC 1102</strain>
    </source>
</reference>